<evidence type="ECO:0000313" key="7">
    <source>
        <dbReference type="EMBL" id="KAE8259774.1"/>
    </source>
</evidence>
<evidence type="ECO:0000256" key="2">
    <source>
        <dbReference type="ARBA" id="ARBA00022490"/>
    </source>
</evidence>
<feature type="region of interest" description="Disordered" evidence="6">
    <location>
        <begin position="1"/>
        <end position="123"/>
    </location>
</feature>
<feature type="region of interest" description="Disordered" evidence="6">
    <location>
        <begin position="1055"/>
        <end position="1184"/>
    </location>
</feature>
<feature type="region of interest" description="Disordered" evidence="6">
    <location>
        <begin position="854"/>
        <end position="920"/>
    </location>
</feature>
<dbReference type="PANTHER" id="PTHR12983:SF9">
    <property type="entry name" value="E3 UBIQUITIN-PROTEIN LIGASE RNF10"/>
    <property type="match status" value="1"/>
</dbReference>
<dbReference type="PROSITE" id="PS00518">
    <property type="entry name" value="ZF_RING_1"/>
    <property type="match status" value="1"/>
</dbReference>
<dbReference type="InterPro" id="IPR001841">
    <property type="entry name" value="Znf_RING"/>
</dbReference>
<dbReference type="PROSITE" id="PS50089">
    <property type="entry name" value="ZF_RING_2"/>
    <property type="match status" value="1"/>
</dbReference>
<dbReference type="GO" id="GO:0000976">
    <property type="term" value="F:transcription cis-regulatory region binding"/>
    <property type="evidence" value="ECO:0007669"/>
    <property type="project" value="TreeGrafter"/>
</dbReference>
<protein>
    <submittedName>
        <fullName evidence="7">Uncharacterized protein</fullName>
    </submittedName>
</protein>
<comment type="caution">
    <text evidence="7">The sequence shown here is derived from an EMBL/GenBank/DDBJ whole genome shotgun (WGS) entry which is preliminary data.</text>
</comment>
<dbReference type="GO" id="GO:0005737">
    <property type="term" value="C:cytoplasm"/>
    <property type="evidence" value="ECO:0007669"/>
    <property type="project" value="UniProtKB-SubCell"/>
</dbReference>
<feature type="compositionally biased region" description="Basic and acidic residues" evidence="6">
    <location>
        <begin position="539"/>
        <end position="566"/>
    </location>
</feature>
<dbReference type="SUPFAM" id="SSF57850">
    <property type="entry name" value="RING/U-box"/>
    <property type="match status" value="1"/>
</dbReference>
<feature type="compositionally biased region" description="Low complexity" evidence="6">
    <location>
        <begin position="19"/>
        <end position="32"/>
    </location>
</feature>
<keyword evidence="5" id="KW-0862">Zinc</keyword>
<dbReference type="InterPro" id="IPR017907">
    <property type="entry name" value="Znf_RING_CS"/>
</dbReference>
<feature type="compositionally biased region" description="Polar residues" evidence="6">
    <location>
        <begin position="84"/>
        <end position="95"/>
    </location>
</feature>
<feature type="compositionally biased region" description="Basic and acidic residues" evidence="6">
    <location>
        <begin position="1131"/>
        <end position="1148"/>
    </location>
</feature>
<feature type="compositionally biased region" description="Basic residues" evidence="6">
    <location>
        <begin position="1165"/>
        <end position="1174"/>
    </location>
</feature>
<feature type="compositionally biased region" description="Low complexity" evidence="6">
    <location>
        <begin position="108"/>
        <end position="123"/>
    </location>
</feature>
<evidence type="ECO:0000313" key="8">
    <source>
        <dbReference type="Proteomes" id="UP000077671"/>
    </source>
</evidence>
<keyword evidence="4" id="KW-0863">Zinc-finger</keyword>
<evidence type="ECO:0000256" key="3">
    <source>
        <dbReference type="ARBA" id="ARBA00022723"/>
    </source>
</evidence>
<dbReference type="Gene3D" id="3.30.40.10">
    <property type="entry name" value="Zinc/RING finger domain, C3HC4 (zinc finger)"/>
    <property type="match status" value="1"/>
</dbReference>
<feature type="compositionally biased region" description="Low complexity" evidence="6">
    <location>
        <begin position="1"/>
        <end position="11"/>
    </location>
</feature>
<feature type="region of interest" description="Disordered" evidence="6">
    <location>
        <begin position="377"/>
        <end position="442"/>
    </location>
</feature>
<name>A0A177VG92_9BASI</name>
<dbReference type="EMBL" id="LWDD02000504">
    <property type="protein sequence ID" value="KAE8259774.1"/>
    <property type="molecule type" value="Genomic_DNA"/>
</dbReference>
<feature type="compositionally biased region" description="Polar residues" evidence="6">
    <location>
        <begin position="605"/>
        <end position="617"/>
    </location>
</feature>
<dbReference type="InterPro" id="IPR039739">
    <property type="entry name" value="MAG2/RNF10"/>
</dbReference>
<feature type="region of interest" description="Disordered" evidence="6">
    <location>
        <begin position="250"/>
        <end position="293"/>
    </location>
</feature>
<evidence type="ECO:0000256" key="6">
    <source>
        <dbReference type="SAM" id="MobiDB-lite"/>
    </source>
</evidence>
<feature type="compositionally biased region" description="Polar residues" evidence="6">
    <location>
        <begin position="878"/>
        <end position="904"/>
    </location>
</feature>
<feature type="compositionally biased region" description="Basic and acidic residues" evidence="6">
    <location>
        <begin position="396"/>
        <end position="412"/>
    </location>
</feature>
<dbReference type="InterPro" id="IPR013083">
    <property type="entry name" value="Znf_RING/FYVE/PHD"/>
</dbReference>
<proteinExistence type="predicted"/>
<feature type="compositionally biased region" description="Low complexity" evidence="6">
    <location>
        <begin position="1108"/>
        <end position="1120"/>
    </location>
</feature>
<keyword evidence="2" id="KW-0963">Cytoplasm</keyword>
<reference evidence="7" key="2">
    <citation type="journal article" date="2019" name="IMA Fungus">
        <title>Genome sequencing and comparison of five Tilletia species to identify candidate genes for the detection of regulated species infecting wheat.</title>
        <authorList>
            <person name="Nguyen H.D.T."/>
            <person name="Sultana T."/>
            <person name="Kesanakurti P."/>
            <person name="Hambleton S."/>
        </authorList>
    </citation>
    <scope>NUCLEOTIDE SEQUENCE</scope>
    <source>
        <strain evidence="7">DAOMC 238032</strain>
    </source>
</reference>
<reference evidence="7" key="1">
    <citation type="submission" date="2016-04" db="EMBL/GenBank/DDBJ databases">
        <authorList>
            <person name="Nguyen H.D."/>
            <person name="Kesanakurti P."/>
            <person name="Cullis J."/>
            <person name="Levesque C.A."/>
            <person name="Hambleton S."/>
        </authorList>
    </citation>
    <scope>NUCLEOTIDE SEQUENCE</scope>
    <source>
        <strain evidence="7">DAOMC 238032</strain>
    </source>
</reference>
<dbReference type="Proteomes" id="UP000077671">
    <property type="component" value="Unassembled WGS sequence"/>
</dbReference>
<evidence type="ECO:0000256" key="1">
    <source>
        <dbReference type="ARBA" id="ARBA00004496"/>
    </source>
</evidence>
<feature type="compositionally biased region" description="Low complexity" evidence="6">
    <location>
        <begin position="860"/>
        <end position="872"/>
    </location>
</feature>
<feature type="region of interest" description="Disordered" evidence="6">
    <location>
        <begin position="336"/>
        <end position="357"/>
    </location>
</feature>
<dbReference type="SMART" id="SM00184">
    <property type="entry name" value="RING"/>
    <property type="match status" value="1"/>
</dbReference>
<feature type="compositionally biased region" description="Basic residues" evidence="6">
    <location>
        <begin position="803"/>
        <end position="812"/>
    </location>
</feature>
<feature type="region of interest" description="Disordered" evidence="6">
    <location>
        <begin position="539"/>
        <end position="648"/>
    </location>
</feature>
<organism evidence="7 8">
    <name type="scientific">Tilletia caries</name>
    <name type="common">wheat bunt fungus</name>
    <dbReference type="NCBI Taxonomy" id="13290"/>
    <lineage>
        <taxon>Eukaryota</taxon>
        <taxon>Fungi</taxon>
        <taxon>Dikarya</taxon>
        <taxon>Basidiomycota</taxon>
        <taxon>Ustilaginomycotina</taxon>
        <taxon>Exobasidiomycetes</taxon>
        <taxon>Tilletiales</taxon>
        <taxon>Tilletiaceae</taxon>
        <taxon>Tilletia</taxon>
    </lineage>
</organism>
<feature type="region of interest" description="Disordered" evidence="6">
    <location>
        <begin position="948"/>
        <end position="1013"/>
    </location>
</feature>
<accession>A0A177VG92</accession>
<feature type="compositionally biased region" description="Basic and acidic residues" evidence="6">
    <location>
        <begin position="813"/>
        <end position="825"/>
    </location>
</feature>
<feature type="region of interest" description="Disordered" evidence="6">
    <location>
        <begin position="760"/>
        <end position="825"/>
    </location>
</feature>
<dbReference type="AlphaFoldDB" id="A0A177VG92"/>
<sequence length="1184" mass="125239">MSRPGSHGAPPHYHHHQHAPSAALPPAASSALNKNTAVPGATMAHMHGGTAGSRGTGSNNGGSGGAGSGPTHGNGNGGGRRKQNASQSQNLNHLLSFTLPPRAPPPAAYARRSSRRAGASAGGSSWQAYDKERYLNAQYRFLVKPTEDYTAHFADPDIYLPWSHIVQVLIPTSSALSSATTSLLPSQADDSTDAGSATCPICLSPPSAPRITRCGHVYCYPCILHYLATSAEASGGGNLPASRSVTTNSNSLIANNSSTSGVNTLSRGAAPVPGANSLNTSNRNNSHPASAGTTSAASLLPHLQKFSRCPICGDPVYARDLKAVKWWDARGAERKFTEGMQTETPSSASAPMSTGSGSGEYLTLRLIERPHLTTLALPQSATWPPQSSASAQSSISDRHASFLDPESKHALEVDSSPPLLPVDTRRVDSNSSTPTSLGGPISPNAAPWHFLPDVMTFAKLMLASPTYLLSSLADNLSELAVERALLDGTQPGSGGVVDELGLVFVEMAERKVEEQMEKVRTELDTQWVRRRINLARAELAGHEQRSREEQEKQKDRAEKTRQDRARKVASRTDGAQVNASGDTDVSISSEPSDESDPAVGHFLATRTTDSFFTSPTIANEDEEAEENSAPRTSGRGQRTRRNINPPAPISSSSLFYQAASGQNIFLHPLDIKVLRTQYNSYTLFPRHLRIRVGGADESTVNADLRRRCKYLNHLPMSADVVFIEIDWEGMMAEGEAEARDRNASFNDGLEEEQDLEATVGALPKQPTSTPKAPTSLAVDSATTSSGLPIIQRGTLKPYEQALRQRRQKRTDKARKEDRAKLRAEEADRVASAAALADLNGSHYGVVNGGRRIQGLDMGTSSNHSRNGGLSSRGRSEGYDSSSIGGGAATQSDDQYSRSFTSNSEHGGGPGSFGSGTALAASTSPSFRDAAMMGAERVFPIHPGRQAEAEDFPDMLGGPNQRAHALGRVDGEQGDYSSEEGGEPEHAIRPDTGGRKRTAMPASSGGPATKTVWGTPAARPWAAASNGNARPDADDFGWNEMDDAWHELEEDWILGSGSHGQRKMGGTASLLNKESRGLNSQGAVPGAGSALMTTPTSHHAAAAKNRAKSLVSARGSSSSLLTDASVAAIPTESRRAQDASEAPARKDTGEVDGQGEVETAAGGSRKQQKAKKKKLVLTAGGRGGR</sequence>
<feature type="compositionally biased region" description="Polar residues" evidence="6">
    <location>
        <begin position="276"/>
        <end position="285"/>
    </location>
</feature>
<dbReference type="PANTHER" id="PTHR12983">
    <property type="entry name" value="RING FINGER 10 FAMILY MEMBER"/>
    <property type="match status" value="1"/>
</dbReference>
<dbReference type="InterPro" id="IPR018957">
    <property type="entry name" value="Znf_C3HC4_RING-type"/>
</dbReference>
<dbReference type="Pfam" id="PF00097">
    <property type="entry name" value="zf-C3HC4"/>
    <property type="match status" value="1"/>
</dbReference>
<evidence type="ECO:0000256" key="4">
    <source>
        <dbReference type="ARBA" id="ARBA00022771"/>
    </source>
</evidence>
<keyword evidence="3" id="KW-0479">Metal-binding</keyword>
<dbReference type="GO" id="GO:0045944">
    <property type="term" value="P:positive regulation of transcription by RNA polymerase II"/>
    <property type="evidence" value="ECO:0007669"/>
    <property type="project" value="TreeGrafter"/>
</dbReference>
<feature type="compositionally biased region" description="Gly residues" evidence="6">
    <location>
        <begin position="49"/>
        <end position="78"/>
    </location>
</feature>
<feature type="compositionally biased region" description="Polar residues" evidence="6">
    <location>
        <begin position="573"/>
        <end position="587"/>
    </location>
</feature>
<gene>
    <name evidence="7" type="ORF">A4X03_0g3997</name>
</gene>
<dbReference type="GO" id="GO:0008270">
    <property type="term" value="F:zinc ion binding"/>
    <property type="evidence" value="ECO:0007669"/>
    <property type="project" value="UniProtKB-KW"/>
</dbReference>
<feature type="compositionally biased region" description="Polar residues" evidence="6">
    <location>
        <begin position="339"/>
        <end position="355"/>
    </location>
</feature>
<feature type="compositionally biased region" description="Polar residues" evidence="6">
    <location>
        <begin position="250"/>
        <end position="266"/>
    </location>
</feature>
<feature type="compositionally biased region" description="Polar residues" evidence="6">
    <location>
        <begin position="1068"/>
        <end position="1081"/>
    </location>
</feature>
<feature type="compositionally biased region" description="Basic and acidic residues" evidence="6">
    <location>
        <begin position="982"/>
        <end position="993"/>
    </location>
</feature>
<feature type="compositionally biased region" description="Low complexity" evidence="6">
    <location>
        <begin position="378"/>
        <end position="395"/>
    </location>
</feature>
<comment type="subcellular location">
    <subcellularLocation>
        <location evidence="1">Cytoplasm</location>
    </subcellularLocation>
</comment>
<evidence type="ECO:0000256" key="5">
    <source>
        <dbReference type="ARBA" id="ARBA00022833"/>
    </source>
</evidence>